<evidence type="ECO:0000313" key="15">
    <source>
        <dbReference type="Proteomes" id="UP000030008"/>
    </source>
</evidence>
<dbReference type="AlphaFoldDB" id="A0A099I223"/>
<reference evidence="10 15" key="1">
    <citation type="submission" date="2014-08" db="EMBL/GenBank/DDBJ databases">
        <title>Clostridium innocuum, an unnegligible vancomycin-resistant pathogen causing extra-intestinal infections.</title>
        <authorList>
            <person name="Feng Y."/>
            <person name="Chiu C.-H."/>
        </authorList>
    </citation>
    <scope>NUCLEOTIDE SEQUENCE [LARGE SCALE GENOMIC DNA]</scope>
    <source>
        <strain evidence="10 15">AN88</strain>
    </source>
</reference>
<reference evidence="13 17" key="4">
    <citation type="submission" date="2020-02" db="EMBL/GenBank/DDBJ databases">
        <authorList>
            <person name="Kociolek L.K."/>
            <person name="Ozer E.A."/>
        </authorList>
    </citation>
    <scope>NUCLEOTIDE SEQUENCE [LARGE SCALE GENOMIC DNA]</scope>
    <source>
        <strain evidence="13 17">ATCC 14501</strain>
    </source>
</reference>
<dbReference type="Pfam" id="PF00528">
    <property type="entry name" value="BPD_transp_1"/>
    <property type="match status" value="1"/>
</dbReference>
<dbReference type="PANTHER" id="PTHR42929">
    <property type="entry name" value="INNER MEMBRANE ABC TRANSPORTER PERMEASE PROTEIN YDCU-RELATED-RELATED"/>
    <property type="match status" value="1"/>
</dbReference>
<evidence type="ECO:0000313" key="12">
    <source>
        <dbReference type="EMBL" id="MZH58106.1"/>
    </source>
</evidence>
<dbReference type="EMBL" id="JAKTMA010000055">
    <property type="protein sequence ID" value="MCR0235229.1"/>
    <property type="molecule type" value="Genomic_DNA"/>
</dbReference>
<evidence type="ECO:0000256" key="2">
    <source>
        <dbReference type="ARBA" id="ARBA00007069"/>
    </source>
</evidence>
<dbReference type="GeneID" id="61926754"/>
<dbReference type="Gene3D" id="1.10.3720.10">
    <property type="entry name" value="MetI-like"/>
    <property type="match status" value="1"/>
</dbReference>
<feature type="transmembrane region" description="Helical" evidence="8">
    <location>
        <begin position="138"/>
        <end position="159"/>
    </location>
</feature>
<dbReference type="Proteomes" id="UP000503330">
    <property type="component" value="Chromosome"/>
</dbReference>
<feature type="transmembrane region" description="Helical" evidence="8">
    <location>
        <begin position="94"/>
        <end position="118"/>
    </location>
</feature>
<feature type="domain" description="ABC transmembrane type-1" evidence="9">
    <location>
        <begin position="61"/>
        <end position="263"/>
    </location>
</feature>
<evidence type="ECO:0000313" key="11">
    <source>
        <dbReference type="EMBL" id="MCR0235229.1"/>
    </source>
</evidence>
<protein>
    <submittedName>
        <fullName evidence="10 12">ABC transporter permease</fullName>
    </submittedName>
</protein>
<dbReference type="Proteomes" id="UP001203972">
    <property type="component" value="Unassembled WGS sequence"/>
</dbReference>
<comment type="subcellular location">
    <subcellularLocation>
        <location evidence="1 8">Cell membrane</location>
        <topology evidence="1 8">Multi-pass membrane protein</topology>
    </subcellularLocation>
</comment>
<keyword evidence="4" id="KW-1003">Cell membrane</keyword>
<accession>A0A099I223</accession>
<sequence>MKTFKRLTYPYIIWITAMIVIPMLLIIVYAFTKQGNDVATLQFTLEHFKKFFTDPDFLKTLWLSLRIALMTTVLCVLIGYPVAYAISQSSKRNLLILLVTLPMWINMLVRTYAWIGILADNGLINHILTYFGMEPAKLLYTDGAVVLGMVYNFIPFMILQIESSLAKMDRSLLDAANDLGANRVERFRKITFPLSLPGVISGITLVFLPSVSSFVIPKLMGGGGYMMIGNVIENQFITVGEWNFGSAISMIMAVIIMISMYVTRRLDKGDDSVRAKRGGNVQ</sequence>
<evidence type="ECO:0000313" key="14">
    <source>
        <dbReference type="EMBL" id="RGC11267.1"/>
    </source>
</evidence>
<reference evidence="14 16" key="2">
    <citation type="submission" date="2018-08" db="EMBL/GenBank/DDBJ databases">
        <title>A genome reference for cultivated species of the human gut microbiota.</title>
        <authorList>
            <person name="Zou Y."/>
            <person name="Xue W."/>
            <person name="Luo G."/>
        </authorList>
    </citation>
    <scope>NUCLEOTIDE SEQUENCE [LARGE SCALE GENOMIC DNA]</scope>
    <source>
        <strain evidence="14 16">OF01-2LB</strain>
    </source>
</reference>
<dbReference type="SUPFAM" id="SSF161098">
    <property type="entry name" value="MetI-like"/>
    <property type="match status" value="1"/>
</dbReference>
<dbReference type="RefSeq" id="WP_002610062.1">
    <property type="nucleotide sequence ID" value="NZ_AP025565.1"/>
</dbReference>
<proteinExistence type="inferred from homology"/>
<keyword evidence="7 8" id="KW-0472">Membrane</keyword>
<name>A0A099I223_CLOIN</name>
<dbReference type="PROSITE" id="PS50928">
    <property type="entry name" value="ABC_TM1"/>
    <property type="match status" value="1"/>
</dbReference>
<dbReference type="GO" id="GO:0005886">
    <property type="term" value="C:plasma membrane"/>
    <property type="evidence" value="ECO:0007669"/>
    <property type="project" value="UniProtKB-SubCell"/>
</dbReference>
<evidence type="ECO:0000256" key="7">
    <source>
        <dbReference type="ARBA" id="ARBA00023136"/>
    </source>
</evidence>
<dbReference type="EMBL" id="CP048838">
    <property type="protein sequence ID" value="QJA03555.1"/>
    <property type="molecule type" value="Genomic_DNA"/>
</dbReference>
<dbReference type="Proteomes" id="UP000604383">
    <property type="component" value="Unassembled WGS sequence"/>
</dbReference>
<keyword evidence="3 8" id="KW-0813">Transport</keyword>
<dbReference type="CDD" id="cd06261">
    <property type="entry name" value="TM_PBP2"/>
    <property type="match status" value="1"/>
</dbReference>
<dbReference type="Proteomes" id="UP000030008">
    <property type="component" value="Unassembled WGS sequence"/>
</dbReference>
<dbReference type="InterPro" id="IPR035906">
    <property type="entry name" value="MetI-like_sf"/>
</dbReference>
<dbReference type="GO" id="GO:0055085">
    <property type="term" value="P:transmembrane transport"/>
    <property type="evidence" value="ECO:0007669"/>
    <property type="project" value="InterPro"/>
</dbReference>
<reference evidence="12" key="3">
    <citation type="journal article" date="2019" name="Nat. Med.">
        <title>A library of human gut bacterial isolates paired with longitudinal multiomics data enables mechanistic microbiome research.</title>
        <authorList>
            <person name="Poyet M."/>
            <person name="Groussin M."/>
            <person name="Gibbons S.M."/>
            <person name="Avila-Pacheco J."/>
            <person name="Jiang X."/>
            <person name="Kearney S.M."/>
            <person name="Perrotta A.R."/>
            <person name="Berdy B."/>
            <person name="Zhao S."/>
            <person name="Lieberman T.D."/>
            <person name="Swanson P.K."/>
            <person name="Smith M."/>
            <person name="Roesemann S."/>
            <person name="Alexander J.E."/>
            <person name="Rich S.A."/>
            <person name="Livny J."/>
            <person name="Vlamakis H."/>
            <person name="Clish C."/>
            <person name="Bullock K."/>
            <person name="Deik A."/>
            <person name="Scott J."/>
            <person name="Pierce K.A."/>
            <person name="Xavier R.J."/>
            <person name="Alm E.J."/>
        </authorList>
    </citation>
    <scope>NUCLEOTIDE SEQUENCE</scope>
    <source>
        <strain evidence="12">BIOML-A12</strain>
    </source>
</reference>
<keyword evidence="6 8" id="KW-1133">Transmembrane helix</keyword>
<evidence type="ECO:0000256" key="6">
    <source>
        <dbReference type="ARBA" id="ARBA00022989"/>
    </source>
</evidence>
<evidence type="ECO:0000313" key="10">
    <source>
        <dbReference type="EMBL" id="KGJ51312.1"/>
    </source>
</evidence>
<dbReference type="EMBL" id="JQIF01000128">
    <property type="protein sequence ID" value="KGJ51312.1"/>
    <property type="molecule type" value="Genomic_DNA"/>
</dbReference>
<dbReference type="PANTHER" id="PTHR42929:SF1">
    <property type="entry name" value="INNER MEMBRANE ABC TRANSPORTER PERMEASE PROTEIN YDCU-RELATED"/>
    <property type="match status" value="1"/>
</dbReference>
<evidence type="ECO:0000313" key="13">
    <source>
        <dbReference type="EMBL" id="QJA03555.1"/>
    </source>
</evidence>
<evidence type="ECO:0000256" key="1">
    <source>
        <dbReference type="ARBA" id="ARBA00004651"/>
    </source>
</evidence>
<keyword evidence="5 8" id="KW-0812">Transmembrane</keyword>
<evidence type="ECO:0000256" key="5">
    <source>
        <dbReference type="ARBA" id="ARBA00022692"/>
    </source>
</evidence>
<organism evidence="10 15">
    <name type="scientific">Clostridium innocuum</name>
    <dbReference type="NCBI Taxonomy" id="1522"/>
    <lineage>
        <taxon>Bacteria</taxon>
        <taxon>Bacillati</taxon>
        <taxon>Bacillota</taxon>
        <taxon>Clostridia</taxon>
        <taxon>Eubacteriales</taxon>
        <taxon>Clostridiaceae</taxon>
        <taxon>Clostridium</taxon>
    </lineage>
</organism>
<feature type="transmembrane region" description="Helical" evidence="8">
    <location>
        <begin position="12"/>
        <end position="31"/>
    </location>
</feature>
<evidence type="ECO:0000256" key="3">
    <source>
        <dbReference type="ARBA" id="ARBA00022448"/>
    </source>
</evidence>
<dbReference type="OrthoDB" id="9807047at2"/>
<evidence type="ECO:0000256" key="8">
    <source>
        <dbReference type="RuleBase" id="RU363032"/>
    </source>
</evidence>
<dbReference type="EMBL" id="QVEV01000039">
    <property type="protein sequence ID" value="RGC11267.1"/>
    <property type="molecule type" value="Genomic_DNA"/>
</dbReference>
<evidence type="ECO:0000259" key="9">
    <source>
        <dbReference type="PROSITE" id="PS50928"/>
    </source>
</evidence>
<dbReference type="EMBL" id="WWTN01000055">
    <property type="protein sequence ID" value="MZH58106.1"/>
    <property type="molecule type" value="Genomic_DNA"/>
</dbReference>
<feature type="transmembrane region" description="Helical" evidence="8">
    <location>
        <begin position="192"/>
        <end position="216"/>
    </location>
</feature>
<evidence type="ECO:0000313" key="17">
    <source>
        <dbReference type="Proteomes" id="UP000503330"/>
    </source>
</evidence>
<comment type="similarity">
    <text evidence="2">Belongs to the binding-protein-dependent transport system permease family. CysTW subfamily.</text>
</comment>
<dbReference type="InterPro" id="IPR000515">
    <property type="entry name" value="MetI-like"/>
</dbReference>
<gene>
    <name evidence="10" type="ORF">CIAN88_21275</name>
    <name evidence="14" type="ORF">DXA38_18775</name>
    <name evidence="13" type="ORF">G4D54_14415</name>
    <name evidence="12" type="ORF">GT664_20680</name>
    <name evidence="11" type="ORF">MKC95_20905</name>
</gene>
<feature type="transmembrane region" description="Helical" evidence="8">
    <location>
        <begin position="244"/>
        <end position="262"/>
    </location>
</feature>
<feature type="transmembrane region" description="Helical" evidence="8">
    <location>
        <begin position="61"/>
        <end position="82"/>
    </location>
</feature>
<evidence type="ECO:0000256" key="4">
    <source>
        <dbReference type="ARBA" id="ARBA00022475"/>
    </source>
</evidence>
<dbReference type="Proteomes" id="UP000260025">
    <property type="component" value="Unassembled WGS sequence"/>
</dbReference>
<evidence type="ECO:0000313" key="16">
    <source>
        <dbReference type="Proteomes" id="UP000260025"/>
    </source>
</evidence>
<reference evidence="11" key="5">
    <citation type="journal article" date="2022" name="Clin. Infect. Dis.">
        <title>Association between Clostridium innocuum and antibiotic-associated diarrhea in adults and children: A cross-sectional study and comparative genomics analysis.</title>
        <authorList>
            <person name="Cherny K.E."/>
            <person name="Muscat E.B."/>
            <person name="Balaji A."/>
            <person name="Mukherjee J."/>
            <person name="Ozer E.A."/>
            <person name="Angarone M.P."/>
            <person name="Hauser A.R."/>
            <person name="Sichel J.S."/>
            <person name="Amponsah E."/>
            <person name="Kociolek L.K."/>
        </authorList>
    </citation>
    <scope>NUCLEOTIDE SEQUENCE</scope>
    <source>
        <strain evidence="11">NU1-AC-029v</strain>
    </source>
</reference>